<dbReference type="PRINTS" id="PR00003">
    <property type="entry name" value="4DISULPHCORE"/>
</dbReference>
<dbReference type="SUPFAM" id="SSF57256">
    <property type="entry name" value="Elafin-like"/>
    <property type="match status" value="1"/>
</dbReference>
<dbReference type="Ensembl" id="ENSPMET00000009532.1">
    <property type="protein sequence ID" value="ENSPMEP00000004239.1"/>
    <property type="gene ID" value="ENSPMEG00000005435.1"/>
</dbReference>
<accession>A0A3B3WNM3</accession>
<name>A0A3B3WNM3_9TELE</name>
<feature type="domain" description="WAP" evidence="1">
    <location>
        <begin position="10"/>
        <end position="54"/>
    </location>
</feature>
<dbReference type="PROSITE" id="PS51390">
    <property type="entry name" value="WAP"/>
    <property type="match status" value="1"/>
</dbReference>
<dbReference type="STRING" id="48701.ENSPMEP00000004239"/>
<dbReference type="GO" id="GO:0005576">
    <property type="term" value="C:extracellular region"/>
    <property type="evidence" value="ECO:0007669"/>
    <property type="project" value="InterPro"/>
</dbReference>
<sequence>MPVAKCCHFICLKPGHCPEIFKMYCVEECSSDSDCTVNQRCCFNGCGYICTPCVPEKPGSCPYKPFTPWCDNFCGHDSDCTEEVLSCIMCPCVQTAVTHIVFASLALL</sequence>
<dbReference type="SMART" id="SM00217">
    <property type="entry name" value="WAP"/>
    <property type="match status" value="1"/>
</dbReference>
<protein>
    <recommendedName>
        <fullName evidence="1">WAP domain-containing protein</fullName>
    </recommendedName>
</protein>
<proteinExistence type="predicted"/>
<dbReference type="GO" id="GO:0030414">
    <property type="term" value="F:peptidase inhibitor activity"/>
    <property type="evidence" value="ECO:0007669"/>
    <property type="project" value="InterPro"/>
</dbReference>
<dbReference type="AlphaFoldDB" id="A0A3B3WNM3"/>
<organism evidence="2 3">
    <name type="scientific">Poecilia mexicana</name>
    <dbReference type="NCBI Taxonomy" id="48701"/>
    <lineage>
        <taxon>Eukaryota</taxon>
        <taxon>Metazoa</taxon>
        <taxon>Chordata</taxon>
        <taxon>Craniata</taxon>
        <taxon>Vertebrata</taxon>
        <taxon>Euteleostomi</taxon>
        <taxon>Actinopterygii</taxon>
        <taxon>Neopterygii</taxon>
        <taxon>Teleostei</taxon>
        <taxon>Neoteleostei</taxon>
        <taxon>Acanthomorphata</taxon>
        <taxon>Ovalentaria</taxon>
        <taxon>Atherinomorphae</taxon>
        <taxon>Cyprinodontiformes</taxon>
        <taxon>Poeciliidae</taxon>
        <taxon>Poeciliinae</taxon>
        <taxon>Poecilia</taxon>
    </lineage>
</organism>
<keyword evidence="3" id="KW-1185">Reference proteome</keyword>
<dbReference type="Gene3D" id="4.10.75.10">
    <property type="entry name" value="Elafin-like"/>
    <property type="match status" value="1"/>
</dbReference>
<evidence type="ECO:0000313" key="2">
    <source>
        <dbReference type="Ensembl" id="ENSPMEP00000004239.1"/>
    </source>
</evidence>
<evidence type="ECO:0000259" key="1">
    <source>
        <dbReference type="PROSITE" id="PS51390"/>
    </source>
</evidence>
<dbReference type="Proteomes" id="UP000261480">
    <property type="component" value="Unplaced"/>
</dbReference>
<reference evidence="2" key="2">
    <citation type="submission" date="2025-09" db="UniProtKB">
        <authorList>
            <consortium name="Ensembl"/>
        </authorList>
    </citation>
    <scope>IDENTIFICATION</scope>
</reference>
<dbReference type="Pfam" id="PF00095">
    <property type="entry name" value="WAP"/>
    <property type="match status" value="1"/>
</dbReference>
<dbReference type="InterPro" id="IPR008197">
    <property type="entry name" value="WAP_dom"/>
</dbReference>
<reference evidence="2" key="1">
    <citation type="submission" date="2025-08" db="UniProtKB">
        <authorList>
            <consortium name="Ensembl"/>
        </authorList>
    </citation>
    <scope>IDENTIFICATION</scope>
</reference>
<dbReference type="InterPro" id="IPR036645">
    <property type="entry name" value="Elafin-like_sf"/>
</dbReference>
<evidence type="ECO:0000313" key="3">
    <source>
        <dbReference type="Proteomes" id="UP000261480"/>
    </source>
</evidence>